<name>A0A4V6QLF3_9LEPT</name>
<feature type="domain" description="Helicase HerA central" evidence="1">
    <location>
        <begin position="151"/>
        <end position="377"/>
    </location>
</feature>
<dbReference type="AlphaFoldDB" id="A0A4V6QLF3"/>
<dbReference type="Proteomes" id="UP000298009">
    <property type="component" value="Unassembled WGS sequence"/>
</dbReference>
<dbReference type="PANTHER" id="PTHR42957">
    <property type="entry name" value="HELICASE MJ1565-RELATED"/>
    <property type="match status" value="1"/>
</dbReference>
<dbReference type="InterPro" id="IPR002789">
    <property type="entry name" value="HerA_central"/>
</dbReference>
<dbReference type="Pfam" id="PF01935">
    <property type="entry name" value="DUF87"/>
    <property type="match status" value="1"/>
</dbReference>
<accession>A0A4V6QLF3</accession>
<dbReference type="EMBL" id="RQFK01000026">
    <property type="protein sequence ID" value="TGK82004.1"/>
    <property type="molecule type" value="Genomic_DNA"/>
</dbReference>
<dbReference type="RefSeq" id="WP_135601850.1">
    <property type="nucleotide sequence ID" value="NZ_RQFK01000026.1"/>
</dbReference>
<organism evidence="2 3">
    <name type="scientific">Leptospira noumeaensis</name>
    <dbReference type="NCBI Taxonomy" id="2484964"/>
    <lineage>
        <taxon>Bacteria</taxon>
        <taxon>Pseudomonadati</taxon>
        <taxon>Spirochaetota</taxon>
        <taxon>Spirochaetia</taxon>
        <taxon>Leptospirales</taxon>
        <taxon>Leptospiraceae</taxon>
        <taxon>Leptospira</taxon>
    </lineage>
</organism>
<evidence type="ECO:0000313" key="3">
    <source>
        <dbReference type="Proteomes" id="UP000298009"/>
    </source>
</evidence>
<dbReference type="Gene3D" id="3.40.50.300">
    <property type="entry name" value="P-loop containing nucleotide triphosphate hydrolases"/>
    <property type="match status" value="2"/>
</dbReference>
<dbReference type="PANTHER" id="PTHR42957:SF1">
    <property type="entry name" value="HELICASE MJ1565-RELATED"/>
    <property type="match status" value="1"/>
</dbReference>
<proteinExistence type="predicted"/>
<dbReference type="GO" id="GO:0005524">
    <property type="term" value="F:ATP binding"/>
    <property type="evidence" value="ECO:0007669"/>
    <property type="project" value="UniProtKB-KW"/>
</dbReference>
<dbReference type="SUPFAM" id="SSF52540">
    <property type="entry name" value="P-loop containing nucleoside triphosphate hydrolases"/>
    <property type="match status" value="1"/>
</dbReference>
<evidence type="ECO:0000259" key="1">
    <source>
        <dbReference type="Pfam" id="PF01935"/>
    </source>
</evidence>
<comment type="caution">
    <text evidence="2">The sequence shown here is derived from an EMBL/GenBank/DDBJ whole genome shotgun (WGS) entry which is preliminary data.</text>
</comment>
<keyword evidence="2" id="KW-0547">Nucleotide-binding</keyword>
<sequence length="690" mass="77688">MNKEFDHIRNQTIGTVEFISPREIKVLLEINAPQSTAINTGVPQLFPKVNGFVLIPNESGSLVGIISWVGIEHSPYPKRKGYKDFDLIDLPFPLRKLSISPLGVLKEANGNYEIERGVYSYPSVGDIVVVPNQAQLRAIVQNKDSYAKVKIGISSMAANAPVYINPDRVFGRHIAVLGNTGSGKSCSVAGLIRWSLEAAQKELKEGKKLNSRFIVLDPNGEYTNTFDGLCNVRKFQVILTKKTGENLNVNQLKVPSWLWNSYEWSSIAQASGKTQRPLLRKTLREVRYGGRLDENDSLIKPKRFITSLLVSLRNFERLGIDTIAGFPGKQNLGELLQASINSLNILSASLKKPQKTKIQSIITSINTILGRRQKNNAGYFPAFDLADLNEIVNTILDTQTVFGELKTYQGPDEDSPVFFTNEDFLSHVERLSQENNVQQYMDFFIMRVRSIITDSRIASVIETKTKEEPTLEQWLSEYIGSDDDNGSINIIDLSLLPSEILFVIVSVLSRVIFEGHQRYRRMTGNILPTTLVVEEAHNFIKRYEGDSDEITANKLCSQSFEKIAKEGRKFGLGLMLSSQRPSELSQTVLSQCNSFLLHRLVNDKDQEMVKKLVPDNLGSILNELPILPTKKAILLGWAAPIPIIVEMNTLADKDRPKSNDPEFWDVWTGSKEQKLNWKEIADEWQKEENS</sequence>
<dbReference type="InterPro" id="IPR008571">
    <property type="entry name" value="HerA-like"/>
</dbReference>
<protein>
    <submittedName>
        <fullName evidence="2">ATP-binding protein</fullName>
    </submittedName>
</protein>
<gene>
    <name evidence="2" type="ORF">EHQ24_12075</name>
</gene>
<dbReference type="InterPro" id="IPR027417">
    <property type="entry name" value="P-loop_NTPase"/>
</dbReference>
<evidence type="ECO:0000313" key="2">
    <source>
        <dbReference type="EMBL" id="TGK82004.1"/>
    </source>
</evidence>
<keyword evidence="2" id="KW-0067">ATP-binding</keyword>
<dbReference type="OrthoDB" id="9806951at2"/>
<reference evidence="2" key="1">
    <citation type="journal article" date="2019" name="PLoS Negl. Trop. Dis.">
        <title>Revisiting the worldwide diversity of Leptospira species in the environment.</title>
        <authorList>
            <person name="Vincent A.T."/>
            <person name="Schiettekatte O."/>
            <person name="Bourhy P."/>
            <person name="Veyrier F.J."/>
            <person name="Picardeau M."/>
        </authorList>
    </citation>
    <scope>NUCLEOTIDE SEQUENCE [LARGE SCALE GENOMIC DNA]</scope>
    <source>
        <strain evidence="2">201800287</strain>
    </source>
</reference>
<keyword evidence="3" id="KW-1185">Reference proteome</keyword>